<feature type="active site" description="Proton donor/acceptor" evidence="3">
    <location>
        <position position="192"/>
    </location>
</feature>
<dbReference type="GO" id="GO:0046872">
    <property type="term" value="F:metal ion binding"/>
    <property type="evidence" value="ECO:0007669"/>
    <property type="project" value="UniProtKB-KW"/>
</dbReference>
<evidence type="ECO:0000313" key="7">
    <source>
        <dbReference type="Proteomes" id="UP000612585"/>
    </source>
</evidence>
<evidence type="ECO:0000313" key="6">
    <source>
        <dbReference type="EMBL" id="GIJ54640.1"/>
    </source>
</evidence>
<evidence type="ECO:0000256" key="1">
    <source>
        <dbReference type="ARBA" id="ARBA00008853"/>
    </source>
</evidence>
<dbReference type="InterPro" id="IPR011042">
    <property type="entry name" value="6-blade_b-propeller_TolB-like"/>
</dbReference>
<dbReference type="GO" id="GO:0016787">
    <property type="term" value="F:hydrolase activity"/>
    <property type="evidence" value="ECO:0007669"/>
    <property type="project" value="UniProtKB-KW"/>
</dbReference>
<feature type="binding site" evidence="4">
    <location>
        <position position="145"/>
    </location>
    <ligand>
        <name>a divalent metal cation</name>
        <dbReference type="ChEBI" id="CHEBI:60240"/>
    </ligand>
</feature>
<proteinExistence type="inferred from homology"/>
<sequence>MFEEHVTGLAFPEAARWHDGHLWFSDMHDERVFRVDGPGRVTEVVRVPGDPAGLGWLPDGRLLVVSMHDRRLLRLDPDGLTGHADLGHIATWHCNDMVVDAQGRAYVGNFGDGTPPGTPITPADLALVHPDGTVVVAATGLEFPNGAAIGDGTLVIAETRADPPRLTRFDIEPDGTLTSRRLFASLGPESPDGICLDAEGAVWFASWSTNEVIRVREGGEILDRRSTGDAGAYSCVLGGDDGRTLFVCVAATWMPEESRRTRTGRILATRVDVPATHLR</sequence>
<dbReference type="InterPro" id="IPR013658">
    <property type="entry name" value="SGL"/>
</dbReference>
<evidence type="ECO:0000256" key="2">
    <source>
        <dbReference type="ARBA" id="ARBA00022801"/>
    </source>
</evidence>
<feature type="binding site" evidence="4">
    <location>
        <position position="13"/>
    </location>
    <ligand>
        <name>a divalent metal cation</name>
        <dbReference type="ChEBI" id="CHEBI:60240"/>
    </ligand>
</feature>
<keyword evidence="4" id="KW-0862">Zinc</keyword>
<accession>A0A8J4DXK6</accession>
<dbReference type="Gene3D" id="2.120.10.30">
    <property type="entry name" value="TolB, C-terminal domain"/>
    <property type="match status" value="1"/>
</dbReference>
<feature type="binding site" evidence="4">
    <location>
        <position position="95"/>
    </location>
    <ligand>
        <name>substrate</name>
    </ligand>
</feature>
<dbReference type="PANTHER" id="PTHR47572">
    <property type="entry name" value="LIPOPROTEIN-RELATED"/>
    <property type="match status" value="1"/>
</dbReference>
<protein>
    <submittedName>
        <fullName evidence="6">Gluconolaconase</fullName>
    </submittedName>
</protein>
<dbReference type="EMBL" id="BOPG01000012">
    <property type="protein sequence ID" value="GIJ54640.1"/>
    <property type="molecule type" value="Genomic_DNA"/>
</dbReference>
<name>A0A8J4DXK6_9ACTN</name>
<feature type="binding site" evidence="4">
    <location>
        <position position="192"/>
    </location>
    <ligand>
        <name>a divalent metal cation</name>
        <dbReference type="ChEBI" id="CHEBI:60240"/>
    </ligand>
</feature>
<dbReference type="RefSeq" id="WP_203990063.1">
    <property type="nucleotide sequence ID" value="NZ_BOPG01000012.1"/>
</dbReference>
<gene>
    <name evidence="6" type="ORF">Vau01_021560</name>
</gene>
<dbReference type="AlphaFoldDB" id="A0A8J4DXK6"/>
<dbReference type="Proteomes" id="UP000612585">
    <property type="component" value="Unassembled WGS sequence"/>
</dbReference>
<keyword evidence="4" id="KW-0479">Metal-binding</keyword>
<feature type="domain" description="SMP-30/Gluconolactonase/LRE-like region" evidence="5">
    <location>
        <begin position="11"/>
        <end position="250"/>
    </location>
</feature>
<dbReference type="PRINTS" id="PR01790">
    <property type="entry name" value="SMP30FAMILY"/>
</dbReference>
<evidence type="ECO:0000256" key="3">
    <source>
        <dbReference type="PIRSR" id="PIRSR605511-1"/>
    </source>
</evidence>
<evidence type="ECO:0000256" key="4">
    <source>
        <dbReference type="PIRSR" id="PIRSR605511-2"/>
    </source>
</evidence>
<dbReference type="SUPFAM" id="SSF63829">
    <property type="entry name" value="Calcium-dependent phosphotriesterase"/>
    <property type="match status" value="1"/>
</dbReference>
<comment type="caution">
    <text evidence="6">The sequence shown here is derived from an EMBL/GenBank/DDBJ whole genome shotgun (WGS) entry which is preliminary data.</text>
</comment>
<keyword evidence="7" id="KW-1185">Reference proteome</keyword>
<comment type="similarity">
    <text evidence="1">Belongs to the SMP-30/CGR1 family.</text>
</comment>
<organism evidence="6 7">
    <name type="scientific">Virgisporangium aurantiacum</name>
    <dbReference type="NCBI Taxonomy" id="175570"/>
    <lineage>
        <taxon>Bacteria</taxon>
        <taxon>Bacillati</taxon>
        <taxon>Actinomycetota</taxon>
        <taxon>Actinomycetes</taxon>
        <taxon>Micromonosporales</taxon>
        <taxon>Micromonosporaceae</taxon>
        <taxon>Virgisporangium</taxon>
    </lineage>
</organism>
<keyword evidence="2" id="KW-0378">Hydrolase</keyword>
<dbReference type="InterPro" id="IPR051262">
    <property type="entry name" value="SMP-30/CGR1_Lactonase"/>
</dbReference>
<comment type="cofactor">
    <cofactor evidence="4">
        <name>Zn(2+)</name>
        <dbReference type="ChEBI" id="CHEBI:29105"/>
    </cofactor>
    <text evidence="4">Binds 1 divalent metal cation per subunit.</text>
</comment>
<evidence type="ECO:0000259" key="5">
    <source>
        <dbReference type="Pfam" id="PF08450"/>
    </source>
</evidence>
<dbReference type="PANTHER" id="PTHR47572:SF4">
    <property type="entry name" value="LACTONASE DRP35"/>
    <property type="match status" value="1"/>
</dbReference>
<dbReference type="Pfam" id="PF08450">
    <property type="entry name" value="SGL"/>
    <property type="match status" value="1"/>
</dbReference>
<dbReference type="InterPro" id="IPR005511">
    <property type="entry name" value="SMP-30"/>
</dbReference>
<reference evidence="6" key="1">
    <citation type="submission" date="2021-01" db="EMBL/GenBank/DDBJ databases">
        <title>Whole genome shotgun sequence of Virgisporangium aurantiacum NBRC 16421.</title>
        <authorList>
            <person name="Komaki H."/>
            <person name="Tamura T."/>
        </authorList>
    </citation>
    <scope>NUCLEOTIDE SEQUENCE</scope>
    <source>
        <strain evidence="6">NBRC 16421</strain>
    </source>
</reference>